<protein>
    <submittedName>
        <fullName evidence="2">Uncharacterized protein</fullName>
    </submittedName>
</protein>
<reference evidence="2" key="1">
    <citation type="submission" date="2018-10" db="EMBL/GenBank/DDBJ databases">
        <title>Iterative Subtractive Binning of Freshwater Chronoseries Metagenomes Recovers Nearly Complete Genomes from over Four Hundred Novel Species.</title>
        <authorList>
            <person name="Rodriguez-R L.M."/>
            <person name="Tsementzi D."/>
            <person name="Luo C."/>
            <person name="Konstantinidis K.T."/>
        </authorList>
    </citation>
    <scope>NUCLEOTIDE SEQUENCE</scope>
    <source>
        <strain evidence="2">WB7_6_001</strain>
    </source>
</reference>
<feature type="transmembrane region" description="Helical" evidence="1">
    <location>
        <begin position="12"/>
        <end position="29"/>
    </location>
</feature>
<evidence type="ECO:0000256" key="1">
    <source>
        <dbReference type="SAM" id="Phobius"/>
    </source>
</evidence>
<dbReference type="Proteomes" id="UP000713222">
    <property type="component" value="Unassembled WGS sequence"/>
</dbReference>
<evidence type="ECO:0000313" key="3">
    <source>
        <dbReference type="Proteomes" id="UP000713222"/>
    </source>
</evidence>
<dbReference type="EMBL" id="RGET01000035">
    <property type="protein sequence ID" value="NBN88004.1"/>
    <property type="molecule type" value="Genomic_DNA"/>
</dbReference>
<name>A0A964V0N2_9PROT</name>
<keyword evidence="1" id="KW-0812">Transmembrane</keyword>
<accession>A0A964V0N2</accession>
<evidence type="ECO:0000313" key="2">
    <source>
        <dbReference type="EMBL" id="NBN88004.1"/>
    </source>
</evidence>
<keyword evidence="1" id="KW-0472">Membrane</keyword>
<gene>
    <name evidence="2" type="ORF">EBV32_02805</name>
</gene>
<sequence>MSGKPGFSMEKVVDMLFPVLLAAVGWLLSEITSFQNRLIAIESKIPVLITEDGVPTDSPLSAAKRQELKDDLMEDIHDLQVRVKLMEERGK</sequence>
<comment type="caution">
    <text evidence="2">The sequence shown here is derived from an EMBL/GenBank/DDBJ whole genome shotgun (WGS) entry which is preliminary data.</text>
</comment>
<keyword evidence="1" id="KW-1133">Transmembrane helix</keyword>
<proteinExistence type="predicted"/>
<dbReference type="AlphaFoldDB" id="A0A964V0N2"/>
<organism evidence="2 3">
    <name type="scientific">Candidatus Fonsibacter lacus</name>
    <dbReference type="NCBI Taxonomy" id="2576439"/>
    <lineage>
        <taxon>Bacteria</taxon>
        <taxon>Pseudomonadati</taxon>
        <taxon>Pseudomonadota</taxon>
        <taxon>Alphaproteobacteria</taxon>
        <taxon>Candidatus Pelagibacterales</taxon>
        <taxon>Candidatus Pelagibacterales incertae sedis</taxon>
        <taxon>Candidatus Fonsibacter</taxon>
    </lineage>
</organism>